<dbReference type="Proteomes" id="UP000578000">
    <property type="component" value="Unassembled WGS sequence"/>
</dbReference>
<accession>A0A841QEL0</accession>
<protein>
    <submittedName>
        <fullName evidence="1">Uncharacterized protein</fullName>
    </submittedName>
</protein>
<reference evidence="1 2" key="1">
    <citation type="submission" date="2020-08" db="EMBL/GenBank/DDBJ databases">
        <title>Genomic Encyclopedia of Type Strains, Phase IV (KMG-IV): sequencing the most valuable type-strain genomes for metagenomic binning, comparative biology and taxonomic classification.</title>
        <authorList>
            <person name="Goeker M."/>
        </authorList>
    </citation>
    <scope>NUCLEOTIDE SEQUENCE [LARGE SCALE GENOMIC DNA]</scope>
    <source>
        <strain evidence="1 2">DSM 4491</strain>
    </source>
</reference>
<name>A0A841QEL0_9PROT</name>
<comment type="caution">
    <text evidence="1">The sequence shown here is derived from an EMBL/GenBank/DDBJ whole genome shotgun (WGS) entry which is preliminary data.</text>
</comment>
<keyword evidence="2" id="KW-1185">Reference proteome</keyword>
<dbReference type="AlphaFoldDB" id="A0A841QEL0"/>
<proteinExistence type="predicted"/>
<evidence type="ECO:0000313" key="2">
    <source>
        <dbReference type="Proteomes" id="UP000578000"/>
    </source>
</evidence>
<evidence type="ECO:0000313" key="1">
    <source>
        <dbReference type="EMBL" id="MBB6456981.1"/>
    </source>
</evidence>
<sequence>MAEETVSVVSLRPIYEQVGKLPHPVGSLLKVPAGRAEFWIKRGIARAAVAGEKGAIDPLAAASLRPAPDMKAPPANPS</sequence>
<gene>
    <name evidence="1" type="ORF">HNR55_001564</name>
</gene>
<dbReference type="EMBL" id="JACHIE010000005">
    <property type="protein sequence ID" value="MBB6456981.1"/>
    <property type="molecule type" value="Genomic_DNA"/>
</dbReference>
<organism evidence="1 2">
    <name type="scientific">Acetobacter lovaniensis</name>
    <dbReference type="NCBI Taxonomy" id="104100"/>
    <lineage>
        <taxon>Bacteria</taxon>
        <taxon>Pseudomonadati</taxon>
        <taxon>Pseudomonadota</taxon>
        <taxon>Alphaproteobacteria</taxon>
        <taxon>Acetobacterales</taxon>
        <taxon>Acetobacteraceae</taxon>
        <taxon>Acetobacter</taxon>
    </lineage>
</organism>
<dbReference type="RefSeq" id="WP_166112860.1">
    <property type="nucleotide sequence ID" value="NZ_BAABDB010000040.1"/>
</dbReference>